<reference evidence="4 5" key="1">
    <citation type="submission" date="2020-08" db="EMBL/GenBank/DDBJ databases">
        <title>Genomic Encyclopedia of Type Strains, Phase IV (KMG-IV): sequencing the most valuable type-strain genomes for metagenomic binning, comparative biology and taxonomic classification.</title>
        <authorList>
            <person name="Goeker M."/>
        </authorList>
    </citation>
    <scope>NUCLEOTIDE SEQUENCE [LARGE SCALE GENOMIC DNA]</scope>
    <source>
        <strain evidence="4 5">DSM 7051</strain>
    </source>
</reference>
<keyword evidence="5" id="KW-1185">Reference proteome</keyword>
<feature type="domain" description="FecR N-terminal" evidence="3">
    <location>
        <begin position="18"/>
        <end position="54"/>
    </location>
</feature>
<organism evidence="4 5">
    <name type="scientific">Aminobacter aganoensis</name>
    <dbReference type="NCBI Taxonomy" id="83264"/>
    <lineage>
        <taxon>Bacteria</taxon>
        <taxon>Pseudomonadati</taxon>
        <taxon>Pseudomonadota</taxon>
        <taxon>Alphaproteobacteria</taxon>
        <taxon>Hyphomicrobiales</taxon>
        <taxon>Phyllobacteriaceae</taxon>
        <taxon>Aminobacter</taxon>
    </lineage>
</organism>
<dbReference type="Pfam" id="PF04773">
    <property type="entry name" value="FecR"/>
    <property type="match status" value="1"/>
</dbReference>
<comment type="caution">
    <text evidence="4">The sequence shown here is derived from an EMBL/GenBank/DDBJ whole genome shotgun (WGS) entry which is preliminary data.</text>
</comment>
<keyword evidence="1" id="KW-0472">Membrane</keyword>
<proteinExistence type="predicted"/>
<gene>
    <name evidence="4" type="ORF">GGR00_003115</name>
</gene>
<dbReference type="GO" id="GO:0016989">
    <property type="term" value="F:sigma factor antagonist activity"/>
    <property type="evidence" value="ECO:0007669"/>
    <property type="project" value="TreeGrafter"/>
</dbReference>
<keyword evidence="1" id="KW-1133">Transmembrane helix</keyword>
<evidence type="ECO:0000259" key="2">
    <source>
        <dbReference type="Pfam" id="PF04773"/>
    </source>
</evidence>
<dbReference type="PIRSF" id="PIRSF018266">
    <property type="entry name" value="FecR"/>
    <property type="match status" value="1"/>
</dbReference>
<evidence type="ECO:0000313" key="4">
    <source>
        <dbReference type="EMBL" id="MBB6355313.1"/>
    </source>
</evidence>
<dbReference type="EMBL" id="JACHOU010000007">
    <property type="protein sequence ID" value="MBB6355313.1"/>
    <property type="molecule type" value="Genomic_DNA"/>
</dbReference>
<evidence type="ECO:0000313" key="5">
    <source>
        <dbReference type="Proteomes" id="UP000536262"/>
    </source>
</evidence>
<feature type="transmembrane region" description="Helical" evidence="1">
    <location>
        <begin position="89"/>
        <end position="108"/>
    </location>
</feature>
<dbReference type="PANTHER" id="PTHR30273">
    <property type="entry name" value="PERIPLASMIC SIGNAL SENSOR AND SIGMA FACTOR ACTIVATOR FECR-RELATED"/>
    <property type="match status" value="1"/>
</dbReference>
<sequence length="323" mass="33698">MGKGQERSEIDRGVALDARDWIVRLTAGNLSRQELERFRAWQAQSPEHARAFAREKQFWQLLQGVNDGNPPAAPVAVPTLRRPVSRRSLLVGGALAASAAAVAAPRVITWMRSDFTTGSGEQATATLPDGSTMLLNTNSSVAIDFRAGRRLVSLLAGEAEFAVKPAAGAPFSVSALGGSSDANGGAYAVRSIAGEVTVTASTGTVSVTGGEAGAAANMVSLAPGQQTRYLSGGAPRSASDVDLDTELAWRAGRVVFDARPFSSAVAELGRYVSERLVFTTHAHDASPITAVFLTRDAHAAIEALAHTQGLSVRRVPGVVIVIS</sequence>
<evidence type="ECO:0000259" key="3">
    <source>
        <dbReference type="Pfam" id="PF16220"/>
    </source>
</evidence>
<evidence type="ECO:0000256" key="1">
    <source>
        <dbReference type="SAM" id="Phobius"/>
    </source>
</evidence>
<dbReference type="RefSeq" id="WP_055982241.1">
    <property type="nucleotide sequence ID" value="NZ_BAABEG010000001.1"/>
</dbReference>
<dbReference type="InterPro" id="IPR012373">
    <property type="entry name" value="Ferrdict_sens_TM"/>
</dbReference>
<keyword evidence="1 4" id="KW-0812">Transmembrane</keyword>
<protein>
    <submittedName>
        <fullName evidence="4">Transmembrane sensor</fullName>
    </submittedName>
</protein>
<dbReference type="AlphaFoldDB" id="A0A7X0F9A1"/>
<dbReference type="InterPro" id="IPR006860">
    <property type="entry name" value="FecR"/>
</dbReference>
<dbReference type="Pfam" id="PF16220">
    <property type="entry name" value="DUF4880"/>
    <property type="match status" value="1"/>
</dbReference>
<dbReference type="Proteomes" id="UP000536262">
    <property type="component" value="Unassembled WGS sequence"/>
</dbReference>
<dbReference type="PANTHER" id="PTHR30273:SF2">
    <property type="entry name" value="PROTEIN FECR"/>
    <property type="match status" value="1"/>
</dbReference>
<dbReference type="Gene3D" id="2.60.120.1440">
    <property type="match status" value="1"/>
</dbReference>
<feature type="domain" description="FecR protein" evidence="2">
    <location>
        <begin position="114"/>
        <end position="205"/>
    </location>
</feature>
<dbReference type="InterPro" id="IPR032623">
    <property type="entry name" value="FecR_N"/>
</dbReference>
<accession>A0A7X0F9A1</accession>
<name>A0A7X0F9A1_9HYPH</name>